<dbReference type="RefSeq" id="WP_203893691.1">
    <property type="nucleotide sequence ID" value="NZ_BOOH01000047.1"/>
</dbReference>
<feature type="compositionally biased region" description="Gly residues" evidence="1">
    <location>
        <begin position="74"/>
        <end position="88"/>
    </location>
</feature>
<proteinExistence type="predicted"/>
<sequence length="641" mass="66403">MPIDFAAVAARYDPLLTAQTRAMVPVLLRLAETVRRLAALSARAEAATGAYPVLRYEAGAVAVHLAGGPLDLDGPGGGPGKGGGGDGAVAGPPPAHPFAQVPAMIAQELVVPGVVALLAEVTAPVADSLDRFADASPVMFGDRRLADAFGLANLAFAVLLEDRERLRGLRPQLVVLLEFRGRPAEPRPPGGPDALAVTLESAAMSVLDLLILLPVAGRVLEVAAREAAAYGRRLILLQLGEVETAVAGLRAAALEGLITGAGLLTLAREWLRAAGAVVGHDVLILRFALPWWLGRLLEGVTAFAGSLTQWGRWVTELVEFVRAAVDAVMGLDLGRAVFGPIVKGLRAVPGLGGQVPDPPSLTVDELTGIVIGQAATGARDKAVVFLRAVQGALWLVGATDQAARVGAFAELFAVVLTPARFTMPPDVLPAGPLAGFPDVYAAFFGGGRREELLAAFDRLGAEARAGVRGVFTAGSALAAELGRTASAPAELAGDPAALRRAAGRAAGFAEQVFGAEADRAAEASARSRALTPFERWQVSGGFALAGAAVDVYIGEMRRFWAPDRAPVTHPTSPHILARHGRLGAVRLPRLTVRAAGRAPDGALAAEVAERFRENVAAAYLSGLKEFRRLGGHAPGGGRRGR</sequence>
<reference evidence="2 3" key="1">
    <citation type="submission" date="2021-01" db="EMBL/GenBank/DDBJ databases">
        <title>Whole genome shotgun sequence of Planobispora longispora NBRC 13918.</title>
        <authorList>
            <person name="Komaki H."/>
            <person name="Tamura T."/>
        </authorList>
    </citation>
    <scope>NUCLEOTIDE SEQUENCE [LARGE SCALE GENOMIC DNA]</scope>
    <source>
        <strain evidence="2 3">NBRC 13918</strain>
    </source>
</reference>
<dbReference type="AlphaFoldDB" id="A0A8J3RMA5"/>
<dbReference type="EMBL" id="BOOH01000047">
    <property type="protein sequence ID" value="GIH79211.1"/>
    <property type="molecule type" value="Genomic_DNA"/>
</dbReference>
<accession>A0A8J3RMA5</accession>
<protein>
    <submittedName>
        <fullName evidence="2">Uncharacterized protein</fullName>
    </submittedName>
</protein>
<feature type="region of interest" description="Disordered" evidence="1">
    <location>
        <begin position="72"/>
        <end position="93"/>
    </location>
</feature>
<name>A0A8J3RMA5_9ACTN</name>
<dbReference type="Proteomes" id="UP000616724">
    <property type="component" value="Unassembled WGS sequence"/>
</dbReference>
<evidence type="ECO:0000313" key="3">
    <source>
        <dbReference type="Proteomes" id="UP000616724"/>
    </source>
</evidence>
<comment type="caution">
    <text evidence="2">The sequence shown here is derived from an EMBL/GenBank/DDBJ whole genome shotgun (WGS) entry which is preliminary data.</text>
</comment>
<evidence type="ECO:0000256" key="1">
    <source>
        <dbReference type="SAM" id="MobiDB-lite"/>
    </source>
</evidence>
<keyword evidence="3" id="KW-1185">Reference proteome</keyword>
<evidence type="ECO:0000313" key="2">
    <source>
        <dbReference type="EMBL" id="GIH79211.1"/>
    </source>
</evidence>
<gene>
    <name evidence="2" type="ORF">Plo01_56400</name>
</gene>
<organism evidence="2 3">
    <name type="scientific">Planobispora longispora</name>
    <dbReference type="NCBI Taxonomy" id="28887"/>
    <lineage>
        <taxon>Bacteria</taxon>
        <taxon>Bacillati</taxon>
        <taxon>Actinomycetota</taxon>
        <taxon>Actinomycetes</taxon>
        <taxon>Streptosporangiales</taxon>
        <taxon>Streptosporangiaceae</taxon>
        <taxon>Planobispora</taxon>
    </lineage>
</organism>